<keyword evidence="4" id="KW-1185">Reference proteome</keyword>
<evidence type="ECO:0000256" key="2">
    <source>
        <dbReference type="SAM" id="Phobius"/>
    </source>
</evidence>
<evidence type="ECO:0000256" key="1">
    <source>
        <dbReference type="SAM" id="MobiDB-lite"/>
    </source>
</evidence>
<keyword evidence="2" id="KW-0472">Membrane</keyword>
<sequence length="228" mass="24742">MNSNANTKMPTPPKVGRKDGLAPSFKKAPEDVRYGVWAWLSVSALQVLSAVVQYVANVADPRALRQQAKDYLDDKSSFGPALDKNMSVDSLTTALNISMTVLLIAAAAICAYLATRAGRGAVYSRSFLNVGSLYLAFSALLLVFSTPPATMPVGFVLLLGVLAILSGVIAPVGMWFMARPGNREWFGIPSDAEIEKYQVALERRREEQKKEKSDKANKADKTDKKGGR</sequence>
<feature type="region of interest" description="Disordered" evidence="1">
    <location>
        <begin position="205"/>
        <end position="228"/>
    </location>
</feature>
<name>A0A418Q4R9_9CORY</name>
<feature type="transmembrane region" description="Helical" evidence="2">
    <location>
        <begin position="94"/>
        <end position="115"/>
    </location>
</feature>
<dbReference type="RefSeq" id="WP_025403647.1">
    <property type="nucleotide sequence ID" value="NZ_CBCRUA010000002.1"/>
</dbReference>
<reference evidence="3 4" key="1">
    <citation type="submission" date="2018-09" db="EMBL/GenBank/DDBJ databases">
        <title>Optimization and identification of Corynebacterium falsenii FN1-14 from fish paste.</title>
        <authorList>
            <person name="Daroonpunt R."/>
            <person name="Tanasupawat S."/>
        </authorList>
    </citation>
    <scope>NUCLEOTIDE SEQUENCE [LARGE SCALE GENOMIC DNA]</scope>
    <source>
        <strain evidence="3 4">FN1-14</strain>
    </source>
</reference>
<feature type="transmembrane region" description="Helical" evidence="2">
    <location>
        <begin position="36"/>
        <end position="56"/>
    </location>
</feature>
<evidence type="ECO:0000313" key="4">
    <source>
        <dbReference type="Proteomes" id="UP000285278"/>
    </source>
</evidence>
<protein>
    <submittedName>
        <fullName evidence="3">Uncharacterized protein</fullName>
    </submittedName>
</protein>
<evidence type="ECO:0000313" key="3">
    <source>
        <dbReference type="EMBL" id="RIX33391.1"/>
    </source>
</evidence>
<dbReference type="EMBL" id="QXJK01000016">
    <property type="protein sequence ID" value="RIX33391.1"/>
    <property type="molecule type" value="Genomic_DNA"/>
</dbReference>
<proteinExistence type="predicted"/>
<organism evidence="3 4">
    <name type="scientific">Corynebacterium falsenii</name>
    <dbReference type="NCBI Taxonomy" id="108486"/>
    <lineage>
        <taxon>Bacteria</taxon>
        <taxon>Bacillati</taxon>
        <taxon>Actinomycetota</taxon>
        <taxon>Actinomycetes</taxon>
        <taxon>Mycobacteriales</taxon>
        <taxon>Corynebacteriaceae</taxon>
        <taxon>Corynebacterium</taxon>
    </lineage>
</organism>
<keyword evidence="2" id="KW-0812">Transmembrane</keyword>
<dbReference type="AlphaFoldDB" id="A0A418Q4R9"/>
<gene>
    <name evidence="3" type="ORF">D3M95_10560</name>
</gene>
<keyword evidence="2" id="KW-1133">Transmembrane helix</keyword>
<accession>A0A418Q4R9</accession>
<feature type="transmembrane region" description="Helical" evidence="2">
    <location>
        <begin position="153"/>
        <end position="176"/>
    </location>
</feature>
<dbReference type="STRING" id="1451189.CFAL_10560"/>
<dbReference type="Proteomes" id="UP000285278">
    <property type="component" value="Unassembled WGS sequence"/>
</dbReference>
<feature type="region of interest" description="Disordered" evidence="1">
    <location>
        <begin position="1"/>
        <end position="22"/>
    </location>
</feature>
<comment type="caution">
    <text evidence="3">The sequence shown here is derived from an EMBL/GenBank/DDBJ whole genome shotgun (WGS) entry which is preliminary data.</text>
</comment>
<feature type="transmembrane region" description="Helical" evidence="2">
    <location>
        <begin position="127"/>
        <end position="147"/>
    </location>
</feature>
<dbReference type="OrthoDB" id="4410666at2"/>